<dbReference type="EC" id="3.6.3.17" evidence="6"/>
<keyword evidence="3" id="KW-0547">Nucleotide-binding</keyword>
<feature type="domain" description="ABC transporter" evidence="5">
    <location>
        <begin position="249"/>
        <end position="508"/>
    </location>
</feature>
<reference evidence="6" key="1">
    <citation type="submission" date="2019-08" db="EMBL/GenBank/DDBJ databases">
        <authorList>
            <person name="Kucharzyk K."/>
            <person name="Murdoch R.W."/>
            <person name="Higgins S."/>
            <person name="Loffler F."/>
        </authorList>
    </citation>
    <scope>NUCLEOTIDE SEQUENCE</scope>
</reference>
<organism evidence="6">
    <name type="scientific">bioreactor metagenome</name>
    <dbReference type="NCBI Taxonomy" id="1076179"/>
    <lineage>
        <taxon>unclassified sequences</taxon>
        <taxon>metagenomes</taxon>
        <taxon>ecological metagenomes</taxon>
    </lineage>
</organism>
<dbReference type="InterPro" id="IPR003439">
    <property type="entry name" value="ABC_transporter-like_ATP-bd"/>
</dbReference>
<keyword evidence="1" id="KW-0813">Transport</keyword>
<dbReference type="PROSITE" id="PS50893">
    <property type="entry name" value="ABC_TRANSPORTER_2"/>
    <property type="match status" value="2"/>
</dbReference>
<dbReference type="CDD" id="cd03215">
    <property type="entry name" value="ABC_Carb_Monos_II"/>
    <property type="match status" value="1"/>
</dbReference>
<dbReference type="Gene3D" id="3.40.50.300">
    <property type="entry name" value="P-loop containing nucleotide triphosphate hydrolases"/>
    <property type="match status" value="2"/>
</dbReference>
<dbReference type="InterPro" id="IPR003593">
    <property type="entry name" value="AAA+_ATPase"/>
</dbReference>
<evidence type="ECO:0000313" key="6">
    <source>
        <dbReference type="EMBL" id="MPL95603.1"/>
    </source>
</evidence>
<feature type="domain" description="ABC transporter" evidence="5">
    <location>
        <begin position="5"/>
        <end position="244"/>
    </location>
</feature>
<keyword evidence="6" id="KW-0378">Hydrolase</keyword>
<protein>
    <submittedName>
        <fullName evidence="6">Ribose import ATP-binding protein RbsA</fullName>
        <ecNumber evidence="6">3.6.3.17</ecNumber>
    </submittedName>
</protein>
<dbReference type="InterPro" id="IPR050107">
    <property type="entry name" value="ABC_carbohydrate_import_ATPase"/>
</dbReference>
<keyword evidence="2" id="KW-0677">Repeat</keyword>
<dbReference type="GO" id="GO:0005524">
    <property type="term" value="F:ATP binding"/>
    <property type="evidence" value="ECO:0007669"/>
    <property type="project" value="UniProtKB-KW"/>
</dbReference>
<dbReference type="SUPFAM" id="SSF52540">
    <property type="entry name" value="P-loop containing nucleoside triphosphate hydrolases"/>
    <property type="match status" value="2"/>
</dbReference>
<name>A0A644VZ68_9ZZZZ</name>
<evidence type="ECO:0000256" key="1">
    <source>
        <dbReference type="ARBA" id="ARBA00022448"/>
    </source>
</evidence>
<dbReference type="InterPro" id="IPR027417">
    <property type="entry name" value="P-loop_NTPase"/>
</dbReference>
<keyword evidence="4 6" id="KW-0067">ATP-binding</keyword>
<dbReference type="InterPro" id="IPR017871">
    <property type="entry name" value="ABC_transporter-like_CS"/>
</dbReference>
<dbReference type="PANTHER" id="PTHR43790:SF9">
    <property type="entry name" value="GALACTOFURANOSE TRANSPORTER ATP-BINDING PROTEIN YTFR"/>
    <property type="match status" value="1"/>
</dbReference>
<proteinExistence type="predicted"/>
<dbReference type="PROSITE" id="PS00211">
    <property type="entry name" value="ABC_TRANSPORTER_1"/>
    <property type="match status" value="1"/>
</dbReference>
<dbReference type="Pfam" id="PF00005">
    <property type="entry name" value="ABC_tran"/>
    <property type="match status" value="2"/>
</dbReference>
<evidence type="ECO:0000256" key="2">
    <source>
        <dbReference type="ARBA" id="ARBA00022737"/>
    </source>
</evidence>
<dbReference type="SMART" id="SM00382">
    <property type="entry name" value="AAA"/>
    <property type="match status" value="1"/>
</dbReference>
<dbReference type="AlphaFoldDB" id="A0A644VZ68"/>
<sequence>MGSILEMKKIEKTFNNSIRALQGADLFVSKGEIHAIVGENAAGKSTLMNILYGSVHADSGEIIIDGKPCRIEHPADAISLGIGMVHQHFKLVPDFTVLENIILGYEKKYTNVLKKIDYGKARKDIEALLRKINVELDLDRRTDSLSIGIQSKIEIVKTLFKGANIIILDEPTTVLAPNEVGNFFDFLRSLSKQGCTIIYISHRMKEIFALSDSITVLRHGKTVCVFKTSETCMEEVASKMIGREYTAILSAQDSPKAEFGEPVLELENVSVRKSAVLLNDISLTVRKGEILGIAGIEGNGQVELADALIGVLKNERGRILLNQEDLSRRGPSERRKKGLSYVPDDRIRKGLALDMSITENAVIGHEQNAPIKMRKHFMDWQNAKSFTKQIAEEYRVEGMARPEQKISNLSGGNMQKLIIGREMIRNPPMVVLAQPTSGVDFSAQKNIHDKILEMREKGSSFLLISEDLDELMALSDRILVLYRGSIVAEFNSKESFDEKQLGYYMTGVKGNEA</sequence>
<dbReference type="EMBL" id="VSSQ01000474">
    <property type="protein sequence ID" value="MPL95603.1"/>
    <property type="molecule type" value="Genomic_DNA"/>
</dbReference>
<evidence type="ECO:0000256" key="4">
    <source>
        <dbReference type="ARBA" id="ARBA00022840"/>
    </source>
</evidence>
<dbReference type="GO" id="GO:0016887">
    <property type="term" value="F:ATP hydrolysis activity"/>
    <property type="evidence" value="ECO:0007669"/>
    <property type="project" value="InterPro"/>
</dbReference>
<evidence type="ECO:0000256" key="3">
    <source>
        <dbReference type="ARBA" id="ARBA00022741"/>
    </source>
</evidence>
<comment type="caution">
    <text evidence="6">The sequence shown here is derived from an EMBL/GenBank/DDBJ whole genome shotgun (WGS) entry which is preliminary data.</text>
</comment>
<evidence type="ECO:0000259" key="5">
    <source>
        <dbReference type="PROSITE" id="PS50893"/>
    </source>
</evidence>
<accession>A0A644VZ68</accession>
<gene>
    <name evidence="6" type="primary">rbsA_12</name>
    <name evidence="6" type="ORF">SDC9_41775</name>
</gene>
<dbReference type="PANTHER" id="PTHR43790">
    <property type="entry name" value="CARBOHYDRATE TRANSPORT ATP-BINDING PROTEIN MG119-RELATED"/>
    <property type="match status" value="1"/>
</dbReference>
<dbReference type="CDD" id="cd03216">
    <property type="entry name" value="ABC_Carb_Monos_I"/>
    <property type="match status" value="1"/>
</dbReference>